<reference evidence="1" key="1">
    <citation type="submission" date="2023-05" db="EMBL/GenBank/DDBJ databases">
        <title>Comparative genomics of Bacillaceae isolates and their secondary metabolite potential.</title>
        <authorList>
            <person name="Song L."/>
            <person name="Nielsen L.J."/>
            <person name="Mohite O."/>
            <person name="Xu X."/>
            <person name="Weber T."/>
            <person name="Kovacs A.T."/>
        </authorList>
    </citation>
    <scope>NUCLEOTIDE SEQUENCE</scope>
    <source>
        <strain evidence="1">LY1</strain>
    </source>
</reference>
<dbReference type="Proteomes" id="UP001178322">
    <property type="component" value="Chromosome"/>
</dbReference>
<sequence length="150" mass="17298">MQIRFELEEGISILNNLYVDGYLKVFTNDNNEDELLFFTTTGHSTILGDFTSKLKTLHQTGKSQKLNPFGIVDILTLEKNRSKLIVSHSKRVGENSQWQHIYNFTEFVVAYIKELQRYLATAKKADINITTMNTYVYLKEGLDTLQAIIK</sequence>
<gene>
    <name evidence="1" type="ORF">QNH24_20880</name>
</gene>
<dbReference type="AlphaFoldDB" id="A0AAX3WSG8"/>
<name>A0AAX3WSG8_9BACI</name>
<organism evidence="1 2">
    <name type="scientific">Lysinibacillus pakistanensis</name>
    <dbReference type="NCBI Taxonomy" id="759811"/>
    <lineage>
        <taxon>Bacteria</taxon>
        <taxon>Bacillati</taxon>
        <taxon>Bacillota</taxon>
        <taxon>Bacilli</taxon>
        <taxon>Bacillales</taxon>
        <taxon>Bacillaceae</taxon>
        <taxon>Lysinibacillus</taxon>
    </lineage>
</organism>
<evidence type="ECO:0008006" key="3">
    <source>
        <dbReference type="Google" id="ProtNLM"/>
    </source>
</evidence>
<dbReference type="EMBL" id="CP126101">
    <property type="protein sequence ID" value="WHY50721.1"/>
    <property type="molecule type" value="Genomic_DNA"/>
</dbReference>
<proteinExistence type="predicted"/>
<accession>A0AAX3WSG8</accession>
<protein>
    <recommendedName>
        <fullName evidence="3">DNA repair protein RecO</fullName>
    </recommendedName>
</protein>
<dbReference type="RefSeq" id="WP_283869363.1">
    <property type="nucleotide sequence ID" value="NZ_CP126101.1"/>
</dbReference>
<evidence type="ECO:0000313" key="1">
    <source>
        <dbReference type="EMBL" id="WHY50721.1"/>
    </source>
</evidence>
<evidence type="ECO:0000313" key="2">
    <source>
        <dbReference type="Proteomes" id="UP001178322"/>
    </source>
</evidence>